<sequence length="275" mass="32319">MLAELSIDRFIEIQGNSYYVSSFGFTNTRIFCDLIIEDKTELNLVPQTYKESIIQLMKNIDSSIEFYNLFINGYRCGIRNIIFRHFDKAQIQTNKMLQSIKAKELLEKNALTLIRINFEPIPNQYHLKDIEDIRIIKEGKKSNIFIDRSVLLPIGILEEPLKISYQDTNELSERVLYITELFVKNGKLYVKAEVEEDIFDFQVFYENELLEADAEKMRGIMPAQKLESTNCKEGYHILQQCAGRWDIKKNNIVHLCLLAVRSFKKDNMAYVLYKR</sequence>
<name>A0ABZ2Y3X0_9FIRM</name>
<dbReference type="EMBL" id="CP121687">
    <property type="protein sequence ID" value="WZL70053.1"/>
    <property type="molecule type" value="Genomic_DNA"/>
</dbReference>
<dbReference type="Proteomes" id="UP001486565">
    <property type="component" value="Chromosome"/>
</dbReference>
<accession>A0ABZ2Y3X0</accession>
<protein>
    <submittedName>
        <fullName evidence="1">Uncharacterized protein</fullName>
    </submittedName>
</protein>
<proteinExistence type="predicted"/>
<gene>
    <name evidence="1" type="ORF">QBE51_00565</name>
</gene>
<organism evidence="1 2">
    <name type="scientific">Defluviitalea saccharophila</name>
    <dbReference type="NCBI Taxonomy" id="879970"/>
    <lineage>
        <taxon>Bacteria</taxon>
        <taxon>Bacillati</taxon>
        <taxon>Bacillota</taxon>
        <taxon>Clostridia</taxon>
        <taxon>Lachnospirales</taxon>
        <taxon>Defluviitaleaceae</taxon>
        <taxon>Defluviitalea</taxon>
    </lineage>
</organism>
<evidence type="ECO:0000313" key="1">
    <source>
        <dbReference type="EMBL" id="WZL70053.1"/>
    </source>
</evidence>
<reference evidence="1 2" key="1">
    <citation type="submission" date="2023-03" db="EMBL/GenBank/DDBJ databases">
        <title>Novel Species.</title>
        <authorList>
            <person name="Ma S."/>
        </authorList>
    </citation>
    <scope>NUCLEOTIDE SEQUENCE [LARGE SCALE GENOMIC DNA]</scope>
    <source>
        <strain evidence="1 2">LIND6LT2</strain>
    </source>
</reference>
<dbReference type="RefSeq" id="WP_341877016.1">
    <property type="nucleotide sequence ID" value="NZ_CP121687.1"/>
</dbReference>
<evidence type="ECO:0000313" key="2">
    <source>
        <dbReference type="Proteomes" id="UP001486565"/>
    </source>
</evidence>
<keyword evidence="2" id="KW-1185">Reference proteome</keyword>